<dbReference type="Proteomes" id="UP000178379">
    <property type="component" value="Unassembled WGS sequence"/>
</dbReference>
<evidence type="ECO:0000256" key="1">
    <source>
        <dbReference type="ARBA" id="ARBA00023054"/>
    </source>
</evidence>
<name>A0A1F6T5W3_9PROT</name>
<dbReference type="Pfam" id="PF06005">
    <property type="entry name" value="ZapB"/>
    <property type="match status" value="1"/>
</dbReference>
<dbReference type="Gene3D" id="1.20.5.340">
    <property type="match status" value="1"/>
</dbReference>
<accession>A0A1F6T5W3</accession>
<dbReference type="NCBIfam" id="TIGR02449">
    <property type="entry name" value="TIGR02449 family protein"/>
    <property type="match status" value="1"/>
</dbReference>
<comment type="caution">
    <text evidence="3">The sequence shown here is derived from an EMBL/GenBank/DDBJ whole genome shotgun (WGS) entry which is preliminary data.</text>
</comment>
<evidence type="ECO:0000313" key="4">
    <source>
        <dbReference type="Proteomes" id="UP000178379"/>
    </source>
</evidence>
<organism evidence="3 4">
    <name type="scientific">Candidatus Muproteobacteria bacterium RBG_16_62_13</name>
    <dbReference type="NCBI Taxonomy" id="1817756"/>
    <lineage>
        <taxon>Bacteria</taxon>
        <taxon>Pseudomonadati</taxon>
        <taxon>Pseudomonadota</taxon>
        <taxon>Candidatus Muproteobacteria</taxon>
    </lineage>
</organism>
<reference evidence="3 4" key="1">
    <citation type="journal article" date="2016" name="Nat. Commun.">
        <title>Thousands of microbial genomes shed light on interconnected biogeochemical processes in an aquifer system.</title>
        <authorList>
            <person name="Anantharaman K."/>
            <person name="Brown C.T."/>
            <person name="Hug L.A."/>
            <person name="Sharon I."/>
            <person name="Castelle C.J."/>
            <person name="Probst A.J."/>
            <person name="Thomas B.C."/>
            <person name="Singh A."/>
            <person name="Wilkins M.J."/>
            <person name="Karaoz U."/>
            <person name="Brodie E.L."/>
            <person name="Williams K.H."/>
            <person name="Hubbard S.S."/>
            <person name="Banfield J.F."/>
        </authorList>
    </citation>
    <scope>NUCLEOTIDE SEQUENCE [LARGE SCALE GENOMIC DNA]</scope>
</reference>
<dbReference type="EMBL" id="MFSQ01000052">
    <property type="protein sequence ID" value="OGI40486.1"/>
    <property type="molecule type" value="Genomic_DNA"/>
</dbReference>
<dbReference type="GO" id="GO:0005737">
    <property type="term" value="C:cytoplasm"/>
    <property type="evidence" value="ECO:0007669"/>
    <property type="project" value="InterPro"/>
</dbReference>
<dbReference type="GO" id="GO:0043093">
    <property type="term" value="P:FtsZ-dependent cytokinesis"/>
    <property type="evidence" value="ECO:0007669"/>
    <property type="project" value="InterPro"/>
</dbReference>
<dbReference type="InterPro" id="IPR009252">
    <property type="entry name" value="Cell_div_ZapB"/>
</dbReference>
<evidence type="ECO:0000256" key="2">
    <source>
        <dbReference type="SAM" id="Coils"/>
    </source>
</evidence>
<dbReference type="AlphaFoldDB" id="A0A1F6T5W3"/>
<keyword evidence="1 2" id="KW-0175">Coiled coil</keyword>
<evidence type="ECO:0000313" key="3">
    <source>
        <dbReference type="EMBL" id="OGI40486.1"/>
    </source>
</evidence>
<proteinExistence type="predicted"/>
<feature type="coiled-coil region" evidence="2">
    <location>
        <begin position="6"/>
        <end position="40"/>
    </location>
</feature>
<dbReference type="GO" id="GO:0090529">
    <property type="term" value="P:cell septum assembly"/>
    <property type="evidence" value="ECO:0007669"/>
    <property type="project" value="InterPro"/>
</dbReference>
<protein>
    <submittedName>
        <fullName evidence="3">TIGR02449 family protein</fullName>
    </submittedName>
</protein>
<dbReference type="InterPro" id="IPR012662">
    <property type="entry name" value="CHP02449"/>
</dbReference>
<sequence length="70" mass="8121">MASDDIKRLESRIDDLISVVEELRRENNQLHGQHSTLTDRHTRLAEKTKLARERIESMIGRLKALERSGP</sequence>
<gene>
    <name evidence="3" type="ORF">A2140_08680</name>
</gene>